<comment type="similarity">
    <text evidence="2">Belongs to the CobH/CbiC family.</text>
</comment>
<dbReference type="UniPathway" id="UPA00148"/>
<keyword evidence="3" id="KW-0169">Cobalamin biosynthesis</keyword>
<comment type="pathway">
    <text evidence="1">Cofactor biosynthesis; adenosylcobalamin biosynthesis.</text>
</comment>
<dbReference type="STRING" id="907348.TresaDRAFT_2245"/>
<organism evidence="6 7">
    <name type="scientific">Treponema saccharophilum DSM 2985</name>
    <dbReference type="NCBI Taxonomy" id="907348"/>
    <lineage>
        <taxon>Bacteria</taxon>
        <taxon>Pseudomonadati</taxon>
        <taxon>Spirochaetota</taxon>
        <taxon>Spirochaetia</taxon>
        <taxon>Spirochaetales</taxon>
        <taxon>Treponemataceae</taxon>
        <taxon>Treponema</taxon>
    </lineage>
</organism>
<dbReference type="GO" id="GO:0009236">
    <property type="term" value="P:cobalamin biosynthetic process"/>
    <property type="evidence" value="ECO:0007669"/>
    <property type="project" value="UniProtKB-UniPathway"/>
</dbReference>
<dbReference type="InterPro" id="IPR036588">
    <property type="entry name" value="CobH/CbiC_sf"/>
</dbReference>
<evidence type="ECO:0000256" key="4">
    <source>
        <dbReference type="ARBA" id="ARBA00023235"/>
    </source>
</evidence>
<proteinExistence type="inferred from homology"/>
<dbReference type="eggNOG" id="COG2082">
    <property type="taxonomic scope" value="Bacteria"/>
</dbReference>
<dbReference type="GO" id="GO:0016993">
    <property type="term" value="F:precorrin-8X methylmutase activity"/>
    <property type="evidence" value="ECO:0007669"/>
    <property type="project" value="InterPro"/>
</dbReference>
<evidence type="ECO:0000256" key="3">
    <source>
        <dbReference type="ARBA" id="ARBA00022573"/>
    </source>
</evidence>
<feature type="domain" description="Cobalamin biosynthesis precorrin-8X methylmutase CobH/CbiC" evidence="5">
    <location>
        <begin position="22"/>
        <end position="221"/>
    </location>
</feature>
<dbReference type="RefSeq" id="WP_002702545.1">
    <property type="nucleotide sequence ID" value="NZ_AGRW01000034.1"/>
</dbReference>
<dbReference type="PANTHER" id="PTHR43588:SF1">
    <property type="entry name" value="COBALT-PRECORRIN-8 METHYLMUTASE"/>
    <property type="match status" value="1"/>
</dbReference>
<dbReference type="Gene3D" id="3.40.50.10230">
    <property type="entry name" value="Cobalamin biosynthesis CobH/CbiC, precorrin-8X methylmutase"/>
    <property type="match status" value="1"/>
</dbReference>
<name>H7EI71_9SPIR</name>
<dbReference type="PANTHER" id="PTHR43588">
    <property type="entry name" value="COBALT-PRECORRIN-8 METHYLMUTASE"/>
    <property type="match status" value="1"/>
</dbReference>
<accession>H7EI71</accession>
<comment type="caution">
    <text evidence="6">The sequence shown here is derived from an EMBL/GenBank/DDBJ whole genome shotgun (WGS) entry which is preliminary data.</text>
</comment>
<dbReference type="InterPro" id="IPR003722">
    <property type="entry name" value="Cbl_synth_CobH/CbiC"/>
</dbReference>
<dbReference type="SUPFAM" id="SSF63965">
    <property type="entry name" value="Precorrin-8X methylmutase CbiC/CobH"/>
    <property type="match status" value="1"/>
</dbReference>
<dbReference type="Pfam" id="PF02570">
    <property type="entry name" value="CbiC"/>
    <property type="match status" value="1"/>
</dbReference>
<evidence type="ECO:0000256" key="1">
    <source>
        <dbReference type="ARBA" id="ARBA00004953"/>
    </source>
</evidence>
<reference evidence="6 7" key="1">
    <citation type="submission" date="2011-09" db="EMBL/GenBank/DDBJ databases">
        <title>The draft genome of Treponema saccharophilum DSM 2985.</title>
        <authorList>
            <consortium name="US DOE Joint Genome Institute (JGI-PGF)"/>
            <person name="Lucas S."/>
            <person name="Copeland A."/>
            <person name="Lapidus A."/>
            <person name="Glavina del Rio T."/>
            <person name="Dalin E."/>
            <person name="Tice H."/>
            <person name="Bruce D."/>
            <person name="Goodwin L."/>
            <person name="Pitluck S."/>
            <person name="Peters L."/>
            <person name="Kyrpides N."/>
            <person name="Mavromatis K."/>
            <person name="Ivanova N."/>
            <person name="Markowitz V."/>
            <person name="Cheng J.-F."/>
            <person name="Hugenholtz P."/>
            <person name="Woyke T."/>
            <person name="Wu D."/>
            <person name="Gronow S."/>
            <person name="Wellnitz S."/>
            <person name="Brambilla E."/>
            <person name="Klenk H.-P."/>
            <person name="Eisen J.A."/>
        </authorList>
    </citation>
    <scope>NUCLEOTIDE SEQUENCE [LARGE SCALE GENOMIC DNA]</scope>
    <source>
        <strain evidence="6 7">DSM 2985</strain>
    </source>
</reference>
<gene>
    <name evidence="6" type="ORF">TresaDRAFT_2245</name>
</gene>
<keyword evidence="4 6" id="KW-0413">Isomerase</keyword>
<keyword evidence="7" id="KW-1185">Reference proteome</keyword>
<evidence type="ECO:0000313" key="6">
    <source>
        <dbReference type="EMBL" id="EIC02750.1"/>
    </source>
</evidence>
<protein>
    <submittedName>
        <fullName evidence="6">Precorrin-8X methylmutase</fullName>
        <ecNumber evidence="6">5.4.1.2</ecNumber>
    </submittedName>
</protein>
<dbReference type="AlphaFoldDB" id="H7EI71"/>
<dbReference type="OrthoDB" id="9780708at2"/>
<evidence type="ECO:0000256" key="2">
    <source>
        <dbReference type="ARBA" id="ARBA00009774"/>
    </source>
</evidence>
<dbReference type="Proteomes" id="UP000003571">
    <property type="component" value="Unassembled WGS sequence"/>
</dbReference>
<dbReference type="EC" id="5.4.1.2" evidence="6"/>
<sequence>MEDFLFGDLGSFDSVRAFLPEEIEAESMRIIRGELSRMGISVPAENEKVVLRCIHATADFDFASNLVFSKDAVSKAVSLLKNGKPVVVTDTNMALSGISSRFCASFGIEKACFMADDDVACASKKSGLTRAACSVDKAVRLFGGRPVFFAVGNAPTALVRLRQLHDAGIFTPAFVVACPVGFVNVVQAKELVLSAPFDSIVARGRKGGSSVAAAIVNALLYS</sequence>
<dbReference type="EMBL" id="AGRW01000034">
    <property type="protein sequence ID" value="EIC02750.1"/>
    <property type="molecule type" value="Genomic_DNA"/>
</dbReference>
<evidence type="ECO:0000259" key="5">
    <source>
        <dbReference type="Pfam" id="PF02570"/>
    </source>
</evidence>
<evidence type="ECO:0000313" key="7">
    <source>
        <dbReference type="Proteomes" id="UP000003571"/>
    </source>
</evidence>
<dbReference type="PATRIC" id="fig|907348.3.peg.508"/>